<evidence type="ECO:0000313" key="3">
    <source>
        <dbReference type="Proteomes" id="UP001162162"/>
    </source>
</evidence>
<evidence type="ECO:0000313" key="2">
    <source>
        <dbReference type="EMBL" id="KAJ8963238.1"/>
    </source>
</evidence>
<organism evidence="2 3">
    <name type="scientific">Aromia moschata</name>
    <dbReference type="NCBI Taxonomy" id="1265417"/>
    <lineage>
        <taxon>Eukaryota</taxon>
        <taxon>Metazoa</taxon>
        <taxon>Ecdysozoa</taxon>
        <taxon>Arthropoda</taxon>
        <taxon>Hexapoda</taxon>
        <taxon>Insecta</taxon>
        <taxon>Pterygota</taxon>
        <taxon>Neoptera</taxon>
        <taxon>Endopterygota</taxon>
        <taxon>Coleoptera</taxon>
        <taxon>Polyphaga</taxon>
        <taxon>Cucujiformia</taxon>
        <taxon>Chrysomeloidea</taxon>
        <taxon>Cerambycidae</taxon>
        <taxon>Cerambycinae</taxon>
        <taxon>Callichromatini</taxon>
        <taxon>Aromia</taxon>
    </lineage>
</organism>
<feature type="chain" id="PRO_5043462799" evidence="1">
    <location>
        <begin position="18"/>
        <end position="201"/>
    </location>
</feature>
<reference evidence="2" key="1">
    <citation type="journal article" date="2023" name="Insect Mol. Biol.">
        <title>Genome sequencing provides insights into the evolution of gene families encoding plant cell wall-degrading enzymes in longhorned beetles.</title>
        <authorList>
            <person name="Shin N.R."/>
            <person name="Okamura Y."/>
            <person name="Kirsch R."/>
            <person name="Pauchet Y."/>
        </authorList>
    </citation>
    <scope>NUCLEOTIDE SEQUENCE</scope>
    <source>
        <strain evidence="2">AMC_N1</strain>
    </source>
</reference>
<comment type="caution">
    <text evidence="2">The sequence shown here is derived from an EMBL/GenBank/DDBJ whole genome shotgun (WGS) entry which is preliminary data.</text>
</comment>
<dbReference type="Proteomes" id="UP001162162">
    <property type="component" value="Unassembled WGS sequence"/>
</dbReference>
<accession>A0AAV8ZG94</accession>
<dbReference type="AlphaFoldDB" id="A0AAV8ZG94"/>
<feature type="signal peptide" evidence="1">
    <location>
        <begin position="1"/>
        <end position="17"/>
    </location>
</feature>
<sequence length="201" mass="20901">MALKFVVLVVFISMTDAGLIPAVEVLQGPSSRTTLVGPDGSTLAAAAPGGTVVTGTHPGGLVAASPLALAARCGDKTRTQKQVCEIFNTKYPDLRISQSTRVILGMEKFDVELEQSSFSSVLNDLLFQNNFQIFLLCSSGPDIVVAGPSGTIATSHTLAGPAIIPVAANTLLLGDIDSADGAYVPDNTEKLYDDGSYKGEQ</sequence>
<dbReference type="EMBL" id="JAPWTK010000001">
    <property type="protein sequence ID" value="KAJ8963238.1"/>
    <property type="molecule type" value="Genomic_DNA"/>
</dbReference>
<keyword evidence="3" id="KW-1185">Reference proteome</keyword>
<evidence type="ECO:0000256" key="1">
    <source>
        <dbReference type="SAM" id="SignalP"/>
    </source>
</evidence>
<name>A0AAV8ZG94_9CUCU</name>
<protein>
    <submittedName>
        <fullName evidence="2">Uncharacterized protein</fullName>
    </submittedName>
</protein>
<gene>
    <name evidence="2" type="ORF">NQ318_018704</name>
</gene>
<keyword evidence="1" id="KW-0732">Signal</keyword>
<proteinExistence type="predicted"/>